<proteinExistence type="predicted"/>
<organism evidence="1 2">
    <name type="scientific">Pedobacter africanus</name>
    <dbReference type="NCBI Taxonomy" id="151894"/>
    <lineage>
        <taxon>Bacteria</taxon>
        <taxon>Pseudomonadati</taxon>
        <taxon>Bacteroidota</taxon>
        <taxon>Sphingobacteriia</taxon>
        <taxon>Sphingobacteriales</taxon>
        <taxon>Sphingobacteriaceae</taxon>
        <taxon>Pedobacter</taxon>
    </lineage>
</organism>
<comment type="caution">
    <text evidence="1">The sequence shown here is derived from an EMBL/GenBank/DDBJ whole genome shotgun (WGS) entry which is preliminary data.</text>
</comment>
<dbReference type="EMBL" id="JAVDTF010000006">
    <property type="protein sequence ID" value="MDR6786385.1"/>
    <property type="molecule type" value="Genomic_DNA"/>
</dbReference>
<sequence length="57" mass="6442">MSVWVLSLSEVLFLFSGRHEEAIEIARKLKKEGLSVEFIAKTTGLTIEEIEFKAKTS</sequence>
<reference evidence="1" key="1">
    <citation type="submission" date="2023-07" db="EMBL/GenBank/DDBJ databases">
        <title>Sorghum-associated microbial communities from plants grown in Nebraska, USA.</title>
        <authorList>
            <person name="Schachtman D."/>
        </authorList>
    </citation>
    <scope>NUCLEOTIDE SEQUENCE</scope>
    <source>
        <strain evidence="1">2697</strain>
    </source>
</reference>
<dbReference type="Proteomes" id="UP001246858">
    <property type="component" value="Unassembled WGS sequence"/>
</dbReference>
<evidence type="ECO:0000313" key="2">
    <source>
        <dbReference type="Proteomes" id="UP001246858"/>
    </source>
</evidence>
<evidence type="ECO:0000313" key="1">
    <source>
        <dbReference type="EMBL" id="MDR6786385.1"/>
    </source>
</evidence>
<accession>A0ACC6L413</accession>
<gene>
    <name evidence="1" type="ORF">J2X78_004978</name>
</gene>
<keyword evidence="2" id="KW-1185">Reference proteome</keyword>
<name>A0ACC6L413_9SPHI</name>
<protein>
    <submittedName>
        <fullName evidence="1">Transposase YdaD</fullName>
    </submittedName>
</protein>